<gene>
    <name evidence="2" type="ORF">DXV75_11660</name>
</gene>
<dbReference type="Gene3D" id="3.40.50.880">
    <property type="match status" value="1"/>
</dbReference>
<dbReference type="EMBL" id="QRHA01000007">
    <property type="protein sequence ID" value="RDV25286.1"/>
    <property type="molecule type" value="Genomic_DNA"/>
</dbReference>
<proteinExistence type="predicted"/>
<dbReference type="SUPFAM" id="SSF52317">
    <property type="entry name" value="Class I glutamine amidotransferase-like"/>
    <property type="match status" value="1"/>
</dbReference>
<keyword evidence="3" id="KW-1185">Reference proteome</keyword>
<dbReference type="PANTHER" id="PTHR40469">
    <property type="entry name" value="SECRETED GLYCOSYL HYDROLASE"/>
    <property type="match status" value="1"/>
</dbReference>
<sequence>MIAVWMSGCQSSPSAALSDVPLKVLIVDGQNNHEVWPWATAKIKQELEATGRFSVDVYRSRYTWKGENWLADYGLDDGKTYTAVKEPQTDPEFAPVFADYQVVISNFGWKAAPWPQATREAFEAYMKNGGGLVVFHAADNSFPDWPAFNQMIGLGGWGGRNENSGPYVYFSDAGEQVVDTSPGQGGGHGQQHPFEIQLQNYEHPVVAGLPESFMHAQDELYNRLRGPAQNLTVLATAYDDPAFKGFGRHEPVLMTIDYFDGRVFHSTLGHGKPAIESDSFLQSLIRGTEWAATGTVTLTSTQP</sequence>
<dbReference type="Pfam" id="PF06283">
    <property type="entry name" value="ThuA"/>
    <property type="match status" value="1"/>
</dbReference>
<evidence type="ECO:0000259" key="1">
    <source>
        <dbReference type="Pfam" id="PF06283"/>
    </source>
</evidence>
<dbReference type="AlphaFoldDB" id="A0A3D8M6J8"/>
<reference evidence="3" key="1">
    <citation type="submission" date="2018-08" db="EMBL/GenBank/DDBJ databases">
        <authorList>
            <person name="Zhang J."/>
            <person name="Du Z.-J."/>
        </authorList>
    </citation>
    <scope>NUCLEOTIDE SEQUENCE [LARGE SCALE GENOMIC DNA]</scope>
    <source>
        <strain evidence="3">KCTC 52655</strain>
    </source>
</reference>
<organism evidence="2 3">
    <name type="scientific">Alteromonas aestuariivivens</name>
    <dbReference type="NCBI Taxonomy" id="1938339"/>
    <lineage>
        <taxon>Bacteria</taxon>
        <taxon>Pseudomonadati</taxon>
        <taxon>Pseudomonadota</taxon>
        <taxon>Gammaproteobacteria</taxon>
        <taxon>Alteromonadales</taxon>
        <taxon>Alteromonadaceae</taxon>
        <taxon>Alteromonas/Salinimonas group</taxon>
        <taxon>Alteromonas</taxon>
    </lineage>
</organism>
<dbReference type="OrthoDB" id="109511at2"/>
<dbReference type="InterPro" id="IPR029062">
    <property type="entry name" value="Class_I_gatase-like"/>
</dbReference>
<accession>A0A3D8M6J8</accession>
<dbReference type="PANTHER" id="PTHR40469:SF2">
    <property type="entry name" value="GALACTOSE-BINDING DOMAIN-LIKE SUPERFAMILY PROTEIN"/>
    <property type="match status" value="1"/>
</dbReference>
<dbReference type="InterPro" id="IPR029010">
    <property type="entry name" value="ThuA-like"/>
</dbReference>
<name>A0A3D8M6J8_9ALTE</name>
<protein>
    <submittedName>
        <fullName evidence="2">ThuA domain-containing protein</fullName>
    </submittedName>
</protein>
<comment type="caution">
    <text evidence="2">The sequence shown here is derived from an EMBL/GenBank/DDBJ whole genome shotgun (WGS) entry which is preliminary data.</text>
</comment>
<dbReference type="Proteomes" id="UP000256561">
    <property type="component" value="Unassembled WGS sequence"/>
</dbReference>
<evidence type="ECO:0000313" key="3">
    <source>
        <dbReference type="Proteomes" id="UP000256561"/>
    </source>
</evidence>
<feature type="domain" description="ThuA-like" evidence="1">
    <location>
        <begin position="23"/>
        <end position="291"/>
    </location>
</feature>
<evidence type="ECO:0000313" key="2">
    <source>
        <dbReference type="EMBL" id="RDV25286.1"/>
    </source>
</evidence>